<protein>
    <recommendedName>
        <fullName evidence="2">GH16 domain-containing protein</fullName>
    </recommendedName>
</protein>
<evidence type="ECO:0000256" key="1">
    <source>
        <dbReference type="ARBA" id="ARBA00006865"/>
    </source>
</evidence>
<evidence type="ECO:0000259" key="2">
    <source>
        <dbReference type="PROSITE" id="PS51762"/>
    </source>
</evidence>
<dbReference type="InterPro" id="IPR050546">
    <property type="entry name" value="Glycosyl_Hydrlase_16"/>
</dbReference>
<dbReference type="Gene3D" id="2.60.120.200">
    <property type="match status" value="1"/>
</dbReference>
<reference evidence="4" key="1">
    <citation type="journal article" date="2019" name="Int. J. Syst. Evol. Microbiol.">
        <title>The Global Catalogue of Microorganisms (GCM) 10K type strain sequencing project: providing services to taxonomists for standard genome sequencing and annotation.</title>
        <authorList>
            <consortium name="The Broad Institute Genomics Platform"/>
            <consortium name="The Broad Institute Genome Sequencing Center for Infectious Disease"/>
            <person name="Wu L."/>
            <person name="Ma J."/>
        </authorList>
    </citation>
    <scope>NUCLEOTIDE SEQUENCE [LARGE SCALE GENOMIC DNA]</scope>
    <source>
        <strain evidence="4">NBRC 112416</strain>
    </source>
</reference>
<evidence type="ECO:0000313" key="4">
    <source>
        <dbReference type="Proteomes" id="UP001156691"/>
    </source>
</evidence>
<dbReference type="CDD" id="cd08023">
    <property type="entry name" value="GH16_laminarinase_like"/>
    <property type="match status" value="1"/>
</dbReference>
<dbReference type="InterPro" id="IPR013320">
    <property type="entry name" value="ConA-like_dom_sf"/>
</dbReference>
<dbReference type="PROSITE" id="PS51762">
    <property type="entry name" value="GH16_2"/>
    <property type="match status" value="1"/>
</dbReference>
<gene>
    <name evidence="3" type="ORF">GCM10010862_08200</name>
</gene>
<dbReference type="SUPFAM" id="SSF49899">
    <property type="entry name" value="Concanavalin A-like lectins/glucanases"/>
    <property type="match status" value="1"/>
</dbReference>
<feature type="domain" description="GH16" evidence="2">
    <location>
        <begin position="20"/>
        <end position="278"/>
    </location>
</feature>
<dbReference type="PANTHER" id="PTHR10963">
    <property type="entry name" value="GLYCOSYL HYDROLASE-RELATED"/>
    <property type="match status" value="1"/>
</dbReference>
<comment type="similarity">
    <text evidence="1">Belongs to the glycosyl hydrolase 16 family.</text>
</comment>
<keyword evidence="4" id="KW-1185">Reference proteome</keyword>
<proteinExistence type="inferred from homology"/>
<sequence>MLERPLLAIAIVLGGTALSDVYASSDGPLRQGGRWTRVFTDEFDSEALDRTKWVTCYWWGESGCTNLGNSELQWYVPENVAIAGGQLQLTAKPADVIGHDGLRFGYTSGMVTSGRYDRGDQRADRFSFTYGYVEVRARVPAGQGLWSAIWLLPSDHTSKPEIDVMEVLGHQPGVLELHYHYQNEAGERRSAGHEVETPDLSRDWHVYGMEWSPESIVWYLDGQPVWRYTDTRTISHQPMYLLMNLAVGGDWPGAPDATTPFPALYLIDYVRIWQREQS</sequence>
<dbReference type="InterPro" id="IPR000757">
    <property type="entry name" value="Beta-glucanase-like"/>
</dbReference>
<organism evidence="3 4">
    <name type="scientific">Devosia nitrariae</name>
    <dbReference type="NCBI Taxonomy" id="2071872"/>
    <lineage>
        <taxon>Bacteria</taxon>
        <taxon>Pseudomonadati</taxon>
        <taxon>Pseudomonadota</taxon>
        <taxon>Alphaproteobacteria</taxon>
        <taxon>Hyphomicrobiales</taxon>
        <taxon>Devosiaceae</taxon>
        <taxon>Devosia</taxon>
    </lineage>
</organism>
<dbReference type="Proteomes" id="UP001156691">
    <property type="component" value="Unassembled WGS sequence"/>
</dbReference>
<evidence type="ECO:0000313" key="3">
    <source>
        <dbReference type="EMBL" id="GLQ53561.1"/>
    </source>
</evidence>
<dbReference type="EMBL" id="BSNS01000004">
    <property type="protein sequence ID" value="GLQ53561.1"/>
    <property type="molecule type" value="Genomic_DNA"/>
</dbReference>
<accession>A0ABQ5W181</accession>
<name>A0ABQ5W181_9HYPH</name>
<dbReference type="Pfam" id="PF00722">
    <property type="entry name" value="Glyco_hydro_16"/>
    <property type="match status" value="1"/>
</dbReference>
<dbReference type="PANTHER" id="PTHR10963:SF24">
    <property type="entry name" value="GLYCOSIDASE C21B10.07-RELATED"/>
    <property type="match status" value="1"/>
</dbReference>
<comment type="caution">
    <text evidence="3">The sequence shown here is derived from an EMBL/GenBank/DDBJ whole genome shotgun (WGS) entry which is preliminary data.</text>
</comment>
<dbReference type="RefSeq" id="WP_284339006.1">
    <property type="nucleotide sequence ID" value="NZ_BSNS01000004.1"/>
</dbReference>